<dbReference type="EMBL" id="BSST01000001">
    <property type="protein sequence ID" value="GLX79124.1"/>
    <property type="molecule type" value="Genomic_DNA"/>
</dbReference>
<sequence length="43" mass="5000">MYMTARIHEVERSRMPEPMMYGELFLTKLDTYISVGNSVGMDV</sequence>
<protein>
    <submittedName>
        <fullName evidence="1">Uncharacterized protein</fullName>
    </submittedName>
</protein>
<comment type="caution">
    <text evidence="1">The sequence shown here is derived from an EMBL/GenBank/DDBJ whole genome shotgun (WGS) entry which is preliminary data.</text>
</comment>
<accession>A0ABQ6GTZ2</accession>
<reference evidence="1 2" key="1">
    <citation type="submission" date="2023-03" db="EMBL/GenBank/DDBJ databases">
        <title>Draft genome sequence of Thalassotalea insulae KCTC 62186T.</title>
        <authorList>
            <person name="Sawabe T."/>
        </authorList>
    </citation>
    <scope>NUCLEOTIDE SEQUENCE [LARGE SCALE GENOMIC DNA]</scope>
    <source>
        <strain evidence="1 2">KCTC 62186</strain>
    </source>
</reference>
<name>A0ABQ6GTZ2_9GAMM</name>
<evidence type="ECO:0000313" key="1">
    <source>
        <dbReference type="EMBL" id="GLX79124.1"/>
    </source>
</evidence>
<organism evidence="1 2">
    <name type="scientific">Thalassotalea insulae</name>
    <dbReference type="NCBI Taxonomy" id="2056778"/>
    <lineage>
        <taxon>Bacteria</taxon>
        <taxon>Pseudomonadati</taxon>
        <taxon>Pseudomonadota</taxon>
        <taxon>Gammaproteobacteria</taxon>
        <taxon>Alteromonadales</taxon>
        <taxon>Colwelliaceae</taxon>
        <taxon>Thalassotalea</taxon>
    </lineage>
</organism>
<dbReference type="Proteomes" id="UP001157186">
    <property type="component" value="Unassembled WGS sequence"/>
</dbReference>
<keyword evidence="2" id="KW-1185">Reference proteome</keyword>
<evidence type="ECO:0000313" key="2">
    <source>
        <dbReference type="Proteomes" id="UP001157186"/>
    </source>
</evidence>
<gene>
    <name evidence="1" type="ORF">tinsulaeT_24640</name>
</gene>
<proteinExistence type="predicted"/>